<dbReference type="AlphaFoldDB" id="A0A5C6MNA2"/>
<keyword evidence="1" id="KW-0175">Coiled coil</keyword>
<dbReference type="Pfam" id="PF00700">
    <property type="entry name" value="Flagellin_C"/>
    <property type="match status" value="1"/>
</dbReference>
<feature type="coiled-coil region" evidence="1">
    <location>
        <begin position="57"/>
        <end position="161"/>
    </location>
</feature>
<accession>A0A5C6MNA2</accession>
<dbReference type="Proteomes" id="UP000324091">
    <property type="component" value="Unassembled WGS sequence"/>
</dbReference>
<evidence type="ECO:0000313" key="4">
    <source>
        <dbReference type="Proteomes" id="UP000324091"/>
    </source>
</evidence>
<dbReference type="EMBL" id="RHFK02000066">
    <property type="protein sequence ID" value="TWW54857.1"/>
    <property type="molecule type" value="Genomic_DNA"/>
</dbReference>
<protein>
    <recommendedName>
        <fullName evidence="2">Flagellin C-terminal domain-containing protein</fullName>
    </recommendedName>
</protein>
<gene>
    <name evidence="3" type="ORF">D4764_0266320</name>
</gene>
<evidence type="ECO:0000259" key="2">
    <source>
        <dbReference type="Pfam" id="PF00700"/>
    </source>
</evidence>
<dbReference type="Gene3D" id="1.20.1170.10">
    <property type="match status" value="1"/>
</dbReference>
<organism evidence="3 4">
    <name type="scientific">Takifugu flavidus</name>
    <name type="common">sansaifugu</name>
    <dbReference type="NCBI Taxonomy" id="433684"/>
    <lineage>
        <taxon>Eukaryota</taxon>
        <taxon>Metazoa</taxon>
        <taxon>Chordata</taxon>
        <taxon>Craniata</taxon>
        <taxon>Vertebrata</taxon>
        <taxon>Euteleostomi</taxon>
        <taxon>Actinopterygii</taxon>
        <taxon>Neopterygii</taxon>
        <taxon>Teleostei</taxon>
        <taxon>Neoteleostei</taxon>
        <taxon>Acanthomorphata</taxon>
        <taxon>Eupercaria</taxon>
        <taxon>Tetraodontiformes</taxon>
        <taxon>Tetradontoidea</taxon>
        <taxon>Tetraodontidae</taxon>
        <taxon>Takifugu</taxon>
    </lineage>
</organism>
<proteinExistence type="predicted"/>
<dbReference type="InterPro" id="IPR046358">
    <property type="entry name" value="Flagellin_C"/>
</dbReference>
<evidence type="ECO:0000256" key="1">
    <source>
        <dbReference type="SAM" id="Coils"/>
    </source>
</evidence>
<sequence>MAWNISCSSVGSQDRELRKVAQAVIIPLKSGLQSFNKVSEILLSVHADMVLPDTQTFDDIRRQILNMEQQLESSEKKAAEELQDVDRQTEVLTADQGRLARLKQEKQLELDKLQKQLGSYRSSLETYKDALNTQRRNLESAKETLENMRKKRDEAETMRNVGLGLLAIPFVGWVVGSGLAIGGAINLDQASGAVDTARSEVDSCESQVTEYCNKVSEFQSLISKAEGEIQDVDHKIHQTDANLRDLSGRREVVADVQSKMRRVVNQLGVLSGVGNVAELQTRHLVLLEPVMKVMEEMTTALGRITGEELLNTEGIKSLLGRMKRNQEQLKCLVDAKQGADDEYY</sequence>
<name>A0A5C6MNA2_9TELE</name>
<keyword evidence="4" id="KW-1185">Reference proteome</keyword>
<evidence type="ECO:0000313" key="3">
    <source>
        <dbReference type="EMBL" id="TWW54857.1"/>
    </source>
</evidence>
<feature type="domain" description="Flagellin C-terminal" evidence="2">
    <location>
        <begin position="187"/>
        <end position="235"/>
    </location>
</feature>
<reference evidence="3 4" key="1">
    <citation type="submission" date="2019-04" db="EMBL/GenBank/DDBJ databases">
        <title>Chromosome genome assembly for Takifugu flavidus.</title>
        <authorList>
            <person name="Xiao S."/>
        </authorList>
    </citation>
    <scope>NUCLEOTIDE SEQUENCE [LARGE SCALE GENOMIC DNA]</scope>
    <source>
        <strain evidence="3">HTHZ2018</strain>
        <tissue evidence="3">Muscle</tissue>
    </source>
</reference>
<comment type="caution">
    <text evidence="3">The sequence shown here is derived from an EMBL/GenBank/DDBJ whole genome shotgun (WGS) entry which is preliminary data.</text>
</comment>